<sequence length="418" mass="45081">MCDVLFVAHEQCVRSAVSLTWPGDYLDRALAAAETEDLSILLLHSHPTGFYGFSQVDYRSDQEVVRSLIAGGSVDRLREPWHGSAVMVPGGAIKARVYDRAMHSHAIDLVAAYGDNLNFYWGEDHDPRPRPMAFGEAMKQELHRLSIAVVGVSGTGSIVAEQVLRMGAGEVIVVDFDHIEDKNLNRILNSTQADAAAKALKVDVFKAAAARISPQTRVRAVPLDVSKREAIMAAAQADIIFSCVDGLEARHICDRLASAMLQPLFDVGVTIPVRTPSRGMVIANISGRVDYVQPGGTTLADRGVYTPELLEAEYLRRTDPIMYAARVQEGYMPGAGQEAPAVICVNMHAASAVVLEFVARAYPYRLDGNAVFAHNEFDLAAEERSCATDGAFPANPTGLLGAGLRSPLLGLPGLEDCP</sequence>
<evidence type="ECO:0000313" key="2">
    <source>
        <dbReference type="EMBL" id="EIL95389.1"/>
    </source>
</evidence>
<proteinExistence type="predicted"/>
<dbReference type="Pfam" id="PF00899">
    <property type="entry name" value="ThiF"/>
    <property type="match status" value="1"/>
</dbReference>
<dbReference type="InterPro" id="IPR000594">
    <property type="entry name" value="ThiF_NAD_FAD-bd"/>
</dbReference>
<dbReference type="InterPro" id="IPR045886">
    <property type="entry name" value="ThiF/MoeB/HesA"/>
</dbReference>
<dbReference type="PANTHER" id="PTHR43267">
    <property type="entry name" value="TRNA THREONYLCARBAMOYLADENOSINE DEHYDRATASE"/>
    <property type="match status" value="1"/>
</dbReference>
<comment type="caution">
    <text evidence="2">The sequence shown here is derived from an EMBL/GenBank/DDBJ whole genome shotgun (WGS) entry which is preliminary data.</text>
</comment>
<dbReference type="GO" id="GO:0008641">
    <property type="term" value="F:ubiquitin-like modifier activating enzyme activity"/>
    <property type="evidence" value="ECO:0007669"/>
    <property type="project" value="InterPro"/>
</dbReference>
<dbReference type="AlphaFoldDB" id="I4W7E8"/>
<dbReference type="SUPFAM" id="SSF69572">
    <property type="entry name" value="Activating enzymes of the ubiquitin-like proteins"/>
    <property type="match status" value="1"/>
</dbReference>
<evidence type="ECO:0000259" key="1">
    <source>
        <dbReference type="Pfam" id="PF00899"/>
    </source>
</evidence>
<dbReference type="PATRIC" id="fig|1163407.3.peg.109"/>
<dbReference type="Gene3D" id="3.40.50.720">
    <property type="entry name" value="NAD(P)-binding Rossmann-like Domain"/>
    <property type="match status" value="1"/>
</dbReference>
<dbReference type="GO" id="GO:0061504">
    <property type="term" value="P:cyclic threonylcarbamoyladenosine biosynthetic process"/>
    <property type="evidence" value="ECO:0007669"/>
    <property type="project" value="TreeGrafter"/>
</dbReference>
<dbReference type="InterPro" id="IPR035985">
    <property type="entry name" value="Ubiquitin-activating_enz"/>
</dbReference>
<evidence type="ECO:0000313" key="3">
    <source>
        <dbReference type="Proteomes" id="UP000003226"/>
    </source>
</evidence>
<dbReference type="STRING" id="1163407.UU7_00580"/>
<gene>
    <name evidence="2" type="ORF">UU7_00580</name>
</gene>
<name>I4W7E8_9GAMM</name>
<dbReference type="GO" id="GO:0061503">
    <property type="term" value="F:tRNA threonylcarbamoyladenosine dehydratase"/>
    <property type="evidence" value="ECO:0007669"/>
    <property type="project" value="TreeGrafter"/>
</dbReference>
<protein>
    <submittedName>
        <fullName evidence="2">UBA/THIF-type NAD/FAD binding protein</fullName>
    </submittedName>
</protein>
<dbReference type="PANTHER" id="PTHR43267:SF1">
    <property type="entry name" value="TRNA THREONYLCARBAMOYLADENOSINE DEHYDRATASE"/>
    <property type="match status" value="1"/>
</dbReference>
<keyword evidence="3" id="KW-1185">Reference proteome</keyword>
<dbReference type="EMBL" id="AJXT01000003">
    <property type="protein sequence ID" value="EIL95389.1"/>
    <property type="molecule type" value="Genomic_DNA"/>
</dbReference>
<feature type="domain" description="THIF-type NAD/FAD binding fold" evidence="1">
    <location>
        <begin position="133"/>
        <end position="270"/>
    </location>
</feature>
<organism evidence="2 3">
    <name type="scientific">Rhodanobacter spathiphylli B39</name>
    <dbReference type="NCBI Taxonomy" id="1163407"/>
    <lineage>
        <taxon>Bacteria</taxon>
        <taxon>Pseudomonadati</taxon>
        <taxon>Pseudomonadota</taxon>
        <taxon>Gammaproteobacteria</taxon>
        <taxon>Lysobacterales</taxon>
        <taxon>Rhodanobacteraceae</taxon>
        <taxon>Rhodanobacter</taxon>
    </lineage>
</organism>
<accession>I4W7E8</accession>
<dbReference type="Proteomes" id="UP000003226">
    <property type="component" value="Unassembled WGS sequence"/>
</dbReference>
<reference evidence="2 3" key="1">
    <citation type="journal article" date="2012" name="J. Bacteriol.">
        <title>Genome sequences for six rhodanobacter strains, isolated from soils and the terrestrial subsurface, with variable denitrification capabilities.</title>
        <authorList>
            <person name="Kostka J.E."/>
            <person name="Green S.J."/>
            <person name="Rishishwar L."/>
            <person name="Prakash O."/>
            <person name="Katz L.S."/>
            <person name="Marino-Ramirez L."/>
            <person name="Jordan I.K."/>
            <person name="Munk C."/>
            <person name="Ivanova N."/>
            <person name="Mikhailova N."/>
            <person name="Watson D.B."/>
            <person name="Brown S.D."/>
            <person name="Palumbo A.V."/>
            <person name="Brooks S.C."/>
        </authorList>
    </citation>
    <scope>NUCLEOTIDE SEQUENCE [LARGE SCALE GENOMIC DNA]</scope>
    <source>
        <strain evidence="2 3">B39</strain>
    </source>
</reference>
<dbReference type="eggNOG" id="COG0476">
    <property type="taxonomic scope" value="Bacteria"/>
</dbReference>